<evidence type="ECO:0000313" key="3">
    <source>
        <dbReference type="Proteomes" id="UP000664859"/>
    </source>
</evidence>
<accession>A0A835Z8E9</accession>
<organism evidence="2 3">
    <name type="scientific">Tribonema minus</name>
    <dbReference type="NCBI Taxonomy" id="303371"/>
    <lineage>
        <taxon>Eukaryota</taxon>
        <taxon>Sar</taxon>
        <taxon>Stramenopiles</taxon>
        <taxon>Ochrophyta</taxon>
        <taxon>PX clade</taxon>
        <taxon>Xanthophyceae</taxon>
        <taxon>Tribonematales</taxon>
        <taxon>Tribonemataceae</taxon>
        <taxon>Tribonema</taxon>
    </lineage>
</organism>
<feature type="region of interest" description="Disordered" evidence="1">
    <location>
        <begin position="262"/>
        <end position="298"/>
    </location>
</feature>
<dbReference type="Proteomes" id="UP000664859">
    <property type="component" value="Unassembled WGS sequence"/>
</dbReference>
<feature type="compositionally biased region" description="Low complexity" evidence="1">
    <location>
        <begin position="262"/>
        <end position="274"/>
    </location>
</feature>
<proteinExistence type="predicted"/>
<reference evidence="2" key="1">
    <citation type="submission" date="2021-02" db="EMBL/GenBank/DDBJ databases">
        <title>First Annotated Genome of the Yellow-green Alga Tribonema minus.</title>
        <authorList>
            <person name="Mahan K.M."/>
        </authorList>
    </citation>
    <scope>NUCLEOTIDE SEQUENCE</scope>
    <source>
        <strain evidence="2">UTEX B ZZ1240</strain>
    </source>
</reference>
<comment type="caution">
    <text evidence="2">The sequence shown here is derived from an EMBL/GenBank/DDBJ whole genome shotgun (WGS) entry which is preliminary data.</text>
</comment>
<evidence type="ECO:0000256" key="1">
    <source>
        <dbReference type="SAM" id="MobiDB-lite"/>
    </source>
</evidence>
<dbReference type="AlphaFoldDB" id="A0A835Z8E9"/>
<name>A0A835Z8E9_9STRA</name>
<dbReference type="EMBL" id="JAFCMP010000060">
    <property type="protein sequence ID" value="KAG5188895.1"/>
    <property type="molecule type" value="Genomic_DNA"/>
</dbReference>
<protein>
    <submittedName>
        <fullName evidence="2">Uncharacterized protein</fullName>
    </submittedName>
</protein>
<feature type="compositionally biased region" description="Low complexity" evidence="1">
    <location>
        <begin position="286"/>
        <end position="298"/>
    </location>
</feature>
<gene>
    <name evidence="2" type="ORF">JKP88DRAFT_287074</name>
</gene>
<evidence type="ECO:0000313" key="2">
    <source>
        <dbReference type="EMBL" id="KAG5188895.1"/>
    </source>
</evidence>
<sequence length="467" mass="48380">MLKLLRRRSEGSTNQILTVTELKAAANLEPAPPRRPSRLQTRREEVTEQLRSVARELRANALEQAPVPGVILTGPRLTQKALDVSVLEDVGADIRETRLRLQLLRVQQRAALQAAAVAAAAAGPADGSRCSDGAAPLRRTALEQECEREEAALVELRQHRAQLLDVARGADGSAGGAAAANAPIAALAAPQWSSLFAGPDSSRSATSSTLAAGEAVSSAIKCVARDGRRRSSLDGLRELIAELAGEPAAAAAAAAAAAQHAAAAPAAPSAGPSQQRRRRQRHDRNPQPLRAPLPQQQEPDIVALVLGSDARCNAAERAEAHSVSAFLGASTPQQHMELLLFALDPTRSRSLPAIARSFAAHYRCCGGGDAAAAADAAAGDDAAVLARCEGAARAVHLLLAAARELHVSRVPAALLLLRLLCAAAPPLAALALREGGAGAVLARLRGASADAQPLQYAALALLMSALW</sequence>
<keyword evidence="3" id="KW-1185">Reference proteome</keyword>